<dbReference type="Gene3D" id="3.90.1150.10">
    <property type="entry name" value="Aspartate Aminotransferase, domain 1"/>
    <property type="match status" value="1"/>
</dbReference>
<dbReference type="GO" id="GO:0008483">
    <property type="term" value="F:transaminase activity"/>
    <property type="evidence" value="ECO:0007669"/>
    <property type="project" value="UniProtKB-KW"/>
</dbReference>
<dbReference type="PANTHER" id="PTHR45677:SF8">
    <property type="entry name" value="CYSTEINE SULFINIC ACID DECARBOXYLASE"/>
    <property type="match status" value="1"/>
</dbReference>
<evidence type="ECO:0000256" key="6">
    <source>
        <dbReference type="PIRSR" id="PIRSR602129-50"/>
    </source>
</evidence>
<evidence type="ECO:0000256" key="8">
    <source>
        <dbReference type="SAM" id="MobiDB-lite"/>
    </source>
</evidence>
<dbReference type="EMBL" id="BJFL01000002">
    <property type="protein sequence ID" value="GDY28845.1"/>
    <property type="molecule type" value="Genomic_DNA"/>
</dbReference>
<gene>
    <name evidence="9" type="ORF">GTS_04780</name>
</gene>
<sequence length="537" mass="55055">MITAADSPLQNRSGPAVTEPGPRDHDARPGTRGEPPPASRVAVPLAGTGHGLAEVAAAVTRAACGALVTRHPRGPLPAGDPDAVLSDVTDTLGPRALPEHGLGTDAALHRVARVLVEHGIELGHPWAAAHLQPAPLAVAVAADTLASAGNASLDTYDSAASAIAVERWVIGVLAGLAGLGDAAEGVFTPGGSLSNLMALLLAREHAAVRRGVDVRRNGVAGLPNPVVLCSSVAHFSVHRACATLGLGEAAVRPVPVDQRWRMRPEALAAALAGLDGGHTPVAVVATAGTTDFGSVDPLPEIAEVAREHGTWLHVDAAYGFGALLSPRLAGRLAGLALADSVTVDLHKLGWQPASASALLVRDAAAFAALDRSVAYLNPADDAAAGYDGLLGRSLQTTRRPDAVKVAATLLAYGRRGLGQMVEHCHDLARHAERWIAAAPRLELVAPAELTTVVFRYRTADPALADEVNAALRRRLLRSGQALVGRTAVRPAGPGSAERTCLKLTLLNPNTTPRDLDDLLAAVVDAGVATEAATKGAA</sequence>
<evidence type="ECO:0000256" key="7">
    <source>
        <dbReference type="RuleBase" id="RU000382"/>
    </source>
</evidence>
<name>A0A4D4IWX4_9PSEU</name>
<keyword evidence="9" id="KW-0032">Aminotransferase</keyword>
<dbReference type="AlphaFoldDB" id="A0A4D4IWX4"/>
<evidence type="ECO:0000256" key="2">
    <source>
        <dbReference type="ARBA" id="ARBA00009533"/>
    </source>
</evidence>
<evidence type="ECO:0000256" key="5">
    <source>
        <dbReference type="ARBA" id="ARBA00023239"/>
    </source>
</evidence>
<evidence type="ECO:0000256" key="1">
    <source>
        <dbReference type="ARBA" id="ARBA00001933"/>
    </source>
</evidence>
<dbReference type="Pfam" id="PF00282">
    <property type="entry name" value="Pyridoxal_deC"/>
    <property type="match status" value="1"/>
</dbReference>
<dbReference type="GO" id="GO:0004058">
    <property type="term" value="F:aromatic-L-amino-acid decarboxylase activity"/>
    <property type="evidence" value="ECO:0007669"/>
    <property type="project" value="UniProtKB-ARBA"/>
</dbReference>
<evidence type="ECO:0000256" key="4">
    <source>
        <dbReference type="ARBA" id="ARBA00022898"/>
    </source>
</evidence>
<dbReference type="InterPro" id="IPR015421">
    <property type="entry name" value="PyrdxlP-dep_Trfase_major"/>
</dbReference>
<keyword evidence="10" id="KW-1185">Reference proteome</keyword>
<dbReference type="InterPro" id="IPR015422">
    <property type="entry name" value="PyrdxlP-dep_Trfase_small"/>
</dbReference>
<dbReference type="PANTHER" id="PTHR45677">
    <property type="entry name" value="GLUTAMATE DECARBOXYLASE-RELATED"/>
    <property type="match status" value="1"/>
</dbReference>
<dbReference type="InterPro" id="IPR015424">
    <property type="entry name" value="PyrdxlP-dep_Trfase"/>
</dbReference>
<evidence type="ECO:0000256" key="3">
    <source>
        <dbReference type="ARBA" id="ARBA00022793"/>
    </source>
</evidence>
<dbReference type="Proteomes" id="UP000298860">
    <property type="component" value="Unassembled WGS sequence"/>
</dbReference>
<evidence type="ECO:0000313" key="9">
    <source>
        <dbReference type="EMBL" id="GDY28845.1"/>
    </source>
</evidence>
<keyword evidence="9" id="KW-0808">Transferase</keyword>
<comment type="caution">
    <text evidence="9">The sequence shown here is derived from an EMBL/GenBank/DDBJ whole genome shotgun (WGS) entry which is preliminary data.</text>
</comment>
<keyword evidence="3" id="KW-0210">Decarboxylase</keyword>
<proteinExistence type="inferred from homology"/>
<dbReference type="GO" id="GO:0030170">
    <property type="term" value="F:pyridoxal phosphate binding"/>
    <property type="evidence" value="ECO:0007669"/>
    <property type="project" value="InterPro"/>
</dbReference>
<dbReference type="InterPro" id="IPR002129">
    <property type="entry name" value="PyrdxlP-dep_de-COase"/>
</dbReference>
<comment type="cofactor">
    <cofactor evidence="1 6 7">
        <name>pyridoxal 5'-phosphate</name>
        <dbReference type="ChEBI" id="CHEBI:597326"/>
    </cofactor>
</comment>
<feature type="region of interest" description="Disordered" evidence="8">
    <location>
        <begin position="1"/>
        <end position="44"/>
    </location>
</feature>
<accession>A0A4D4IWX4</accession>
<dbReference type="GO" id="GO:0005737">
    <property type="term" value="C:cytoplasm"/>
    <property type="evidence" value="ECO:0007669"/>
    <property type="project" value="TreeGrafter"/>
</dbReference>
<comment type="similarity">
    <text evidence="2 7">Belongs to the group II decarboxylase family.</text>
</comment>
<organism evidence="9 10">
    <name type="scientific">Gandjariella thermophila</name>
    <dbReference type="NCBI Taxonomy" id="1931992"/>
    <lineage>
        <taxon>Bacteria</taxon>
        <taxon>Bacillati</taxon>
        <taxon>Actinomycetota</taxon>
        <taxon>Actinomycetes</taxon>
        <taxon>Pseudonocardiales</taxon>
        <taxon>Pseudonocardiaceae</taxon>
        <taxon>Gandjariella</taxon>
    </lineage>
</organism>
<dbReference type="Gene3D" id="3.40.640.10">
    <property type="entry name" value="Type I PLP-dependent aspartate aminotransferase-like (Major domain)"/>
    <property type="match status" value="1"/>
</dbReference>
<keyword evidence="4 6" id="KW-0663">Pyridoxal phosphate</keyword>
<dbReference type="SUPFAM" id="SSF53383">
    <property type="entry name" value="PLP-dependent transferases"/>
    <property type="match status" value="1"/>
</dbReference>
<dbReference type="Gene3D" id="3.90.1150.170">
    <property type="match status" value="1"/>
</dbReference>
<feature type="compositionally biased region" description="Basic and acidic residues" evidence="8">
    <location>
        <begin position="21"/>
        <end position="31"/>
    </location>
</feature>
<dbReference type="RefSeq" id="WP_225978043.1">
    <property type="nucleotide sequence ID" value="NZ_BJFL01000002.1"/>
</dbReference>
<feature type="modified residue" description="N6-(pyridoxal phosphate)lysine" evidence="6">
    <location>
        <position position="347"/>
    </location>
</feature>
<dbReference type="GO" id="GO:0019752">
    <property type="term" value="P:carboxylic acid metabolic process"/>
    <property type="evidence" value="ECO:0007669"/>
    <property type="project" value="InterPro"/>
</dbReference>
<keyword evidence="5 7" id="KW-0456">Lyase</keyword>
<protein>
    <submittedName>
        <fullName evidence="9">Aspartate aminotransferase family protein</fullName>
    </submittedName>
</protein>
<evidence type="ECO:0000313" key="10">
    <source>
        <dbReference type="Proteomes" id="UP000298860"/>
    </source>
</evidence>
<reference evidence="10" key="1">
    <citation type="submission" date="2019-04" db="EMBL/GenBank/DDBJ databases">
        <title>Draft genome sequence of Pseudonocardiaceae bacterium SL3-2-4.</title>
        <authorList>
            <person name="Ningsih F."/>
            <person name="Yokota A."/>
            <person name="Sakai Y."/>
            <person name="Nanatani K."/>
            <person name="Yabe S."/>
            <person name="Oetari A."/>
            <person name="Sjamsuridzal W."/>
        </authorList>
    </citation>
    <scope>NUCLEOTIDE SEQUENCE [LARGE SCALE GENOMIC DNA]</scope>
    <source>
        <strain evidence="10">SL3-2-4</strain>
    </source>
</reference>